<feature type="signal peptide" evidence="1">
    <location>
        <begin position="1"/>
        <end position="20"/>
    </location>
</feature>
<keyword evidence="3" id="KW-1185">Reference proteome</keyword>
<gene>
    <name evidence="2" type="ORF">EJ05DRAFT_508010</name>
</gene>
<evidence type="ECO:0000313" key="3">
    <source>
        <dbReference type="Proteomes" id="UP000799437"/>
    </source>
</evidence>
<name>A0A6A6WGJ4_9PEZI</name>
<accession>A0A6A6WGJ4</accession>
<dbReference type="AlphaFoldDB" id="A0A6A6WGJ4"/>
<dbReference type="GeneID" id="54489027"/>
<protein>
    <submittedName>
        <fullName evidence="2">Uncharacterized protein</fullName>
    </submittedName>
</protein>
<dbReference type="RefSeq" id="XP_033603208.1">
    <property type="nucleotide sequence ID" value="XM_033747973.1"/>
</dbReference>
<feature type="chain" id="PRO_5025469317" evidence="1">
    <location>
        <begin position="21"/>
        <end position="198"/>
    </location>
</feature>
<proteinExistence type="predicted"/>
<dbReference type="EMBL" id="ML996567">
    <property type="protein sequence ID" value="KAF2760757.1"/>
    <property type="molecule type" value="Genomic_DNA"/>
</dbReference>
<dbReference type="OrthoDB" id="5152928at2759"/>
<evidence type="ECO:0000313" key="2">
    <source>
        <dbReference type="EMBL" id="KAF2760757.1"/>
    </source>
</evidence>
<sequence>MHFSKTLITIVAATTSLVIADRRRPFPETDPDMIRETITLPVIKEIKTLLEDPERKSPVQWRKIYYQAGYYNVWDQIWAEVIHGFDRIKLPTYLETIKPTCTDEKLAQEDYEKALAGAFTEVINTTNGELSFDRFMKSDNGSVMAYGCNSGYRQTVHLSDLIAIHAAIKESCGDKAGSFDIGKWRVKYGVSEAKWYPC</sequence>
<organism evidence="2 3">
    <name type="scientific">Pseudovirgaria hyperparasitica</name>
    <dbReference type="NCBI Taxonomy" id="470096"/>
    <lineage>
        <taxon>Eukaryota</taxon>
        <taxon>Fungi</taxon>
        <taxon>Dikarya</taxon>
        <taxon>Ascomycota</taxon>
        <taxon>Pezizomycotina</taxon>
        <taxon>Dothideomycetes</taxon>
        <taxon>Dothideomycetes incertae sedis</taxon>
        <taxon>Acrospermales</taxon>
        <taxon>Acrospermaceae</taxon>
        <taxon>Pseudovirgaria</taxon>
    </lineage>
</organism>
<keyword evidence="1" id="KW-0732">Signal</keyword>
<reference evidence="2" key="1">
    <citation type="journal article" date="2020" name="Stud. Mycol.">
        <title>101 Dothideomycetes genomes: a test case for predicting lifestyles and emergence of pathogens.</title>
        <authorList>
            <person name="Haridas S."/>
            <person name="Albert R."/>
            <person name="Binder M."/>
            <person name="Bloem J."/>
            <person name="Labutti K."/>
            <person name="Salamov A."/>
            <person name="Andreopoulos B."/>
            <person name="Baker S."/>
            <person name="Barry K."/>
            <person name="Bills G."/>
            <person name="Bluhm B."/>
            <person name="Cannon C."/>
            <person name="Castanera R."/>
            <person name="Culley D."/>
            <person name="Daum C."/>
            <person name="Ezra D."/>
            <person name="Gonzalez J."/>
            <person name="Henrissat B."/>
            <person name="Kuo A."/>
            <person name="Liang C."/>
            <person name="Lipzen A."/>
            <person name="Lutzoni F."/>
            <person name="Magnuson J."/>
            <person name="Mondo S."/>
            <person name="Nolan M."/>
            <person name="Ohm R."/>
            <person name="Pangilinan J."/>
            <person name="Park H.-J."/>
            <person name="Ramirez L."/>
            <person name="Alfaro M."/>
            <person name="Sun H."/>
            <person name="Tritt A."/>
            <person name="Yoshinaga Y."/>
            <person name="Zwiers L.-H."/>
            <person name="Turgeon B."/>
            <person name="Goodwin S."/>
            <person name="Spatafora J."/>
            <person name="Crous P."/>
            <person name="Grigoriev I."/>
        </authorList>
    </citation>
    <scope>NUCLEOTIDE SEQUENCE</scope>
    <source>
        <strain evidence="2">CBS 121739</strain>
    </source>
</reference>
<dbReference type="Proteomes" id="UP000799437">
    <property type="component" value="Unassembled WGS sequence"/>
</dbReference>
<evidence type="ECO:0000256" key="1">
    <source>
        <dbReference type="SAM" id="SignalP"/>
    </source>
</evidence>